<accession>A0A9P6FBI5</accession>
<evidence type="ECO:0000256" key="2">
    <source>
        <dbReference type="SAM" id="Phobius"/>
    </source>
</evidence>
<sequence length="328" mass="37053">MRDGGHTPSMKPTTPVSDAGPNSHPAIMVLLGVLSLIAAYFVSTPLFLSVALSLIYLRPSRNDLPSPEPVQPYDAQKLFDDATNVPSGISYRLPVQLQPIQGFTTVDSSDLPSKQPVRPCHPQRLSDDTTTTTTTTLASINQGKLSAQRELQRKRFQDLIDNSTKEKCKGRLIITYERLWALQGALNWLNDGNNSDLRSFKHWRLVLFIGFDQFELDFNENSEQRGEGVLTAHTYTDTKKIKGYEMGEMEIDTETLYTELMAMFLTMSSYSVTSQNCQHFVIMFVQKFNIYMTSKTEHYEGIHRKNPNHVTSASNFGSMFRSDSNSSR</sequence>
<feature type="region of interest" description="Disordered" evidence="1">
    <location>
        <begin position="1"/>
        <end position="21"/>
    </location>
</feature>
<evidence type="ECO:0000256" key="1">
    <source>
        <dbReference type="SAM" id="MobiDB-lite"/>
    </source>
</evidence>
<keyword evidence="2" id="KW-0472">Membrane</keyword>
<dbReference type="AlphaFoldDB" id="A0A9P6FBI5"/>
<feature type="region of interest" description="Disordered" evidence="1">
    <location>
        <begin position="107"/>
        <end position="134"/>
    </location>
</feature>
<keyword evidence="4" id="KW-1185">Reference proteome</keyword>
<proteinExistence type="predicted"/>
<comment type="caution">
    <text evidence="3">The sequence shown here is derived from an EMBL/GenBank/DDBJ whole genome shotgun (WGS) entry which is preliminary data.</text>
</comment>
<protein>
    <submittedName>
        <fullName evidence="3">Uncharacterized protein</fullName>
    </submittedName>
</protein>
<keyword evidence="2" id="KW-1133">Transmembrane helix</keyword>
<name>A0A9P6FBI5_9FUNG</name>
<gene>
    <name evidence="3" type="ORF">EC957_009780</name>
</gene>
<feature type="transmembrane region" description="Helical" evidence="2">
    <location>
        <begin position="26"/>
        <end position="57"/>
    </location>
</feature>
<reference evidence="3" key="1">
    <citation type="journal article" date="2020" name="Fungal Divers.">
        <title>Resolving the Mortierellaceae phylogeny through synthesis of multi-gene phylogenetics and phylogenomics.</title>
        <authorList>
            <person name="Vandepol N."/>
            <person name="Liber J."/>
            <person name="Desiro A."/>
            <person name="Na H."/>
            <person name="Kennedy M."/>
            <person name="Barry K."/>
            <person name="Grigoriev I.V."/>
            <person name="Miller A.N."/>
            <person name="O'Donnell K."/>
            <person name="Stajich J.E."/>
            <person name="Bonito G."/>
        </authorList>
    </citation>
    <scope>NUCLEOTIDE SEQUENCE</scope>
    <source>
        <strain evidence="3">NRRL 2591</strain>
    </source>
</reference>
<evidence type="ECO:0000313" key="3">
    <source>
        <dbReference type="EMBL" id="KAF9546431.1"/>
    </source>
</evidence>
<dbReference type="Proteomes" id="UP000723463">
    <property type="component" value="Unassembled WGS sequence"/>
</dbReference>
<organism evidence="3 4">
    <name type="scientific">Mortierella hygrophila</name>
    <dbReference type="NCBI Taxonomy" id="979708"/>
    <lineage>
        <taxon>Eukaryota</taxon>
        <taxon>Fungi</taxon>
        <taxon>Fungi incertae sedis</taxon>
        <taxon>Mucoromycota</taxon>
        <taxon>Mortierellomycotina</taxon>
        <taxon>Mortierellomycetes</taxon>
        <taxon>Mortierellales</taxon>
        <taxon>Mortierellaceae</taxon>
        <taxon>Mortierella</taxon>
    </lineage>
</organism>
<dbReference type="EMBL" id="JAAAXW010000056">
    <property type="protein sequence ID" value="KAF9546431.1"/>
    <property type="molecule type" value="Genomic_DNA"/>
</dbReference>
<evidence type="ECO:0000313" key="4">
    <source>
        <dbReference type="Proteomes" id="UP000723463"/>
    </source>
</evidence>
<keyword evidence="2" id="KW-0812">Transmembrane</keyword>